<dbReference type="Pfam" id="PF18645">
    <property type="entry name" value="DUF5631"/>
    <property type="match status" value="1"/>
</dbReference>
<feature type="domain" description="DUF5632" evidence="2">
    <location>
        <begin position="2"/>
        <end position="71"/>
    </location>
</feature>
<dbReference type="AlphaFoldDB" id="A0A498Q1G1"/>
<gene>
    <name evidence="3" type="ORF">LAUMK136_03124</name>
</gene>
<proteinExistence type="predicted"/>
<dbReference type="Pfam" id="PF18646">
    <property type="entry name" value="DUF5632"/>
    <property type="match status" value="1"/>
</dbReference>
<dbReference type="InterPro" id="IPR040833">
    <property type="entry name" value="DUF5631"/>
</dbReference>
<dbReference type="InterPro" id="IPR040604">
    <property type="entry name" value="DUF5632"/>
</dbReference>
<evidence type="ECO:0000259" key="1">
    <source>
        <dbReference type="Pfam" id="PF18645"/>
    </source>
</evidence>
<evidence type="ECO:0000313" key="4">
    <source>
        <dbReference type="Proteomes" id="UP000273307"/>
    </source>
</evidence>
<evidence type="ECO:0000259" key="2">
    <source>
        <dbReference type="Pfam" id="PF18646"/>
    </source>
</evidence>
<organism evidence="3 4">
    <name type="scientific">Mycobacterium attenuatum</name>
    <dbReference type="NCBI Taxonomy" id="2341086"/>
    <lineage>
        <taxon>Bacteria</taxon>
        <taxon>Bacillati</taxon>
        <taxon>Actinomycetota</taxon>
        <taxon>Actinomycetes</taxon>
        <taxon>Mycobacteriales</taxon>
        <taxon>Mycobacteriaceae</taxon>
        <taxon>Mycobacterium</taxon>
    </lineage>
</organism>
<name>A0A498Q1G1_9MYCO</name>
<protein>
    <recommendedName>
        <fullName evidence="5">DUF5631 domain-containing protein</fullName>
    </recommendedName>
</protein>
<evidence type="ECO:0008006" key="5">
    <source>
        <dbReference type="Google" id="ProtNLM"/>
    </source>
</evidence>
<sequence>MARQEPNISWSAGLRDGGRTTLLVTDLAGGWIPPHVRLPPQVTLLEPATRRPDATVEDLLGAVSVAAIHQPHSYIGEPQPDTPALTGDRTARIAPTVDELGPTLAEAVRRRDGLPRIAQAVAVAAARKYGIPDNEAELLHERATEIQQLVLTTYPHHDASAAVDWMLLAAINALIEGNHPAANYHLAWAMATMSTRSCK</sequence>
<dbReference type="Proteomes" id="UP000273307">
    <property type="component" value="Unassembled WGS sequence"/>
</dbReference>
<dbReference type="EMBL" id="UPHP01000075">
    <property type="protein sequence ID" value="VBA39716.1"/>
    <property type="molecule type" value="Genomic_DNA"/>
</dbReference>
<evidence type="ECO:0000313" key="3">
    <source>
        <dbReference type="EMBL" id="VBA39716.1"/>
    </source>
</evidence>
<feature type="domain" description="DUF5631" evidence="1">
    <location>
        <begin position="97"/>
        <end position="191"/>
    </location>
</feature>
<reference evidence="3 4" key="1">
    <citation type="submission" date="2018-09" db="EMBL/GenBank/DDBJ databases">
        <authorList>
            <person name="Tagini F."/>
        </authorList>
    </citation>
    <scope>NUCLEOTIDE SEQUENCE [LARGE SCALE GENOMIC DNA]</scope>
    <source>
        <strain evidence="3 4">MK136</strain>
    </source>
</reference>
<keyword evidence="4" id="KW-1185">Reference proteome</keyword>
<accession>A0A498Q1G1</accession>